<name>A0ACB8ALN6_9AGAM</name>
<sequence>MPPGFAEFQLPANDSGIGPSHSALLLTGAPNSVHETDPELLRRASRLRELVPSSARQRLEDFETNSRQIWGTRDENAQSNRIRSQRWDSSSDPPSQTLPSRALPPMRRGWVTVRTSTIPGTYTASSDDPSTMIGRRVAARTTPSSSDNSSGTLPTEPTHNRAAEVARDLENMRDRLIAHRARRFGIAQRLDNTLSAGQGSESNRDNGIRHRISTTEFDIDTTEALPSSDDTLPPPLTIDGINNEQIFEDVLERDIIDSSIERNLRRQGSMVVVSPARVEEESTFPVRRRLDEGDDRRVQIHRETLDNVREQHILGVSIDSRERGGGFQLRLPRRRTAGWPPQPTAVDVTIPADERSSSSTRRRRGWARLNADGDEVPSDEEEELERTRARLRMRLSHPDGRGIEDTFVPYTRIPIPPPNELEHNVARVHINPTTGLSTPSGMCVSTKDELSAQHTHIPLQFYLDPLPTPLVQMMPPSVTPARISPRIITVPKHASLAGR</sequence>
<comment type="caution">
    <text evidence="1">The sequence shown here is derived from an EMBL/GenBank/DDBJ whole genome shotgun (WGS) entry which is preliminary data.</text>
</comment>
<evidence type="ECO:0000313" key="1">
    <source>
        <dbReference type="EMBL" id="KAH7914451.1"/>
    </source>
</evidence>
<reference evidence="1" key="1">
    <citation type="journal article" date="2021" name="New Phytol.">
        <title>Evolutionary innovations through gain and loss of genes in the ectomycorrhizal Boletales.</title>
        <authorList>
            <person name="Wu G."/>
            <person name="Miyauchi S."/>
            <person name="Morin E."/>
            <person name="Kuo A."/>
            <person name="Drula E."/>
            <person name="Varga T."/>
            <person name="Kohler A."/>
            <person name="Feng B."/>
            <person name="Cao Y."/>
            <person name="Lipzen A."/>
            <person name="Daum C."/>
            <person name="Hundley H."/>
            <person name="Pangilinan J."/>
            <person name="Johnson J."/>
            <person name="Barry K."/>
            <person name="LaButti K."/>
            <person name="Ng V."/>
            <person name="Ahrendt S."/>
            <person name="Min B."/>
            <person name="Choi I.G."/>
            <person name="Park H."/>
            <person name="Plett J.M."/>
            <person name="Magnuson J."/>
            <person name="Spatafora J.W."/>
            <person name="Nagy L.G."/>
            <person name="Henrissat B."/>
            <person name="Grigoriev I.V."/>
            <person name="Yang Z.L."/>
            <person name="Xu J."/>
            <person name="Martin F.M."/>
        </authorList>
    </citation>
    <scope>NUCLEOTIDE SEQUENCE</scope>
    <source>
        <strain evidence="1">ATCC 28755</strain>
    </source>
</reference>
<evidence type="ECO:0000313" key="2">
    <source>
        <dbReference type="Proteomes" id="UP000790377"/>
    </source>
</evidence>
<gene>
    <name evidence="1" type="ORF">BJ138DRAFT_382150</name>
</gene>
<proteinExistence type="predicted"/>
<organism evidence="1 2">
    <name type="scientific">Hygrophoropsis aurantiaca</name>
    <dbReference type="NCBI Taxonomy" id="72124"/>
    <lineage>
        <taxon>Eukaryota</taxon>
        <taxon>Fungi</taxon>
        <taxon>Dikarya</taxon>
        <taxon>Basidiomycota</taxon>
        <taxon>Agaricomycotina</taxon>
        <taxon>Agaricomycetes</taxon>
        <taxon>Agaricomycetidae</taxon>
        <taxon>Boletales</taxon>
        <taxon>Coniophorineae</taxon>
        <taxon>Hygrophoropsidaceae</taxon>
        <taxon>Hygrophoropsis</taxon>
    </lineage>
</organism>
<dbReference type="EMBL" id="MU267613">
    <property type="protein sequence ID" value="KAH7914451.1"/>
    <property type="molecule type" value="Genomic_DNA"/>
</dbReference>
<protein>
    <submittedName>
        <fullName evidence="1">Uncharacterized protein</fullName>
    </submittedName>
</protein>
<keyword evidence="2" id="KW-1185">Reference proteome</keyword>
<dbReference type="Proteomes" id="UP000790377">
    <property type="component" value="Unassembled WGS sequence"/>
</dbReference>
<accession>A0ACB8ALN6</accession>